<dbReference type="InterPro" id="IPR029058">
    <property type="entry name" value="AB_hydrolase_fold"/>
</dbReference>
<feature type="domain" description="DDHD" evidence="2">
    <location>
        <begin position="275"/>
        <end position="330"/>
    </location>
</feature>
<evidence type="ECO:0000313" key="4">
    <source>
        <dbReference type="Proteomes" id="UP001188597"/>
    </source>
</evidence>
<feature type="compositionally biased region" description="Polar residues" evidence="1">
    <location>
        <begin position="241"/>
        <end position="251"/>
    </location>
</feature>
<dbReference type="AlphaFoldDB" id="A0AA88W6X7"/>
<organism evidence="3 4">
    <name type="scientific">Escallonia herrerae</name>
    <dbReference type="NCBI Taxonomy" id="1293975"/>
    <lineage>
        <taxon>Eukaryota</taxon>
        <taxon>Viridiplantae</taxon>
        <taxon>Streptophyta</taxon>
        <taxon>Embryophyta</taxon>
        <taxon>Tracheophyta</taxon>
        <taxon>Spermatophyta</taxon>
        <taxon>Magnoliopsida</taxon>
        <taxon>eudicotyledons</taxon>
        <taxon>Gunneridae</taxon>
        <taxon>Pentapetalae</taxon>
        <taxon>asterids</taxon>
        <taxon>campanulids</taxon>
        <taxon>Escalloniales</taxon>
        <taxon>Escalloniaceae</taxon>
        <taxon>Escallonia</taxon>
    </lineage>
</organism>
<name>A0AA88W6X7_9ASTE</name>
<feature type="compositionally biased region" description="Polar residues" evidence="1">
    <location>
        <begin position="95"/>
        <end position="115"/>
    </location>
</feature>
<protein>
    <recommendedName>
        <fullName evidence="2">DDHD domain-containing protein</fullName>
    </recommendedName>
</protein>
<evidence type="ECO:0000313" key="3">
    <source>
        <dbReference type="EMBL" id="KAK3020710.1"/>
    </source>
</evidence>
<dbReference type="PANTHER" id="PTHR23509">
    <property type="entry name" value="PA-PL1 PHOSPHOLIPASE FAMILY"/>
    <property type="match status" value="1"/>
</dbReference>
<dbReference type="GO" id="GO:0046872">
    <property type="term" value="F:metal ion binding"/>
    <property type="evidence" value="ECO:0007669"/>
    <property type="project" value="InterPro"/>
</dbReference>
<feature type="compositionally biased region" description="Low complexity" evidence="1">
    <location>
        <begin position="184"/>
        <end position="197"/>
    </location>
</feature>
<dbReference type="InterPro" id="IPR004177">
    <property type="entry name" value="DDHD_dom"/>
</dbReference>
<dbReference type="Pfam" id="PF02862">
    <property type="entry name" value="DDHD"/>
    <property type="match status" value="1"/>
</dbReference>
<sequence length="391" mass="42649">MVAVSLEYGLMNGRDDDNTGGVDCWRFWDANCGVSNQLNRLYLKFLQRNPGYDGKVSLYGHSLGSVLSYDILCHQETLSSPFPMDWMYKEHTNNEKSSPNIGNQSSRCNSTSDLGNKNFSVNNEIEGMVGPIDEGNVGAAEEHAEDSCIPLGPPALSDSDHSAIAVDYDASSLDEGIVEPTYDSHGLNESSSLESGSKQNDEEVSQSDNDRTVKLLREEIEFLNARIKELEAQSGAKGTEQESTAVTTQPVSERLPSGQYDASKSYTPYINYTKLAFKVDTFFAAGSPLGVFLALRNIRIGIGALTNTFSNVSPYHPLVMPLGPRCYSLFCDAAMLAHIYGIAISVSRSMDLSRNDLFSIKPNKTGCSLDLATPMDGTTETKERKNGDHGV</sequence>
<feature type="region of interest" description="Disordered" evidence="1">
    <location>
        <begin position="93"/>
        <end position="115"/>
    </location>
</feature>
<feature type="region of interest" description="Disordered" evidence="1">
    <location>
        <begin position="233"/>
        <end position="257"/>
    </location>
</feature>
<dbReference type="PANTHER" id="PTHR23509:SF10">
    <property type="entry name" value="LD21067P"/>
    <property type="match status" value="1"/>
</dbReference>
<dbReference type="GO" id="GO:0005737">
    <property type="term" value="C:cytoplasm"/>
    <property type="evidence" value="ECO:0007669"/>
    <property type="project" value="TreeGrafter"/>
</dbReference>
<feature type="region of interest" description="Disordered" evidence="1">
    <location>
        <begin position="139"/>
        <end position="160"/>
    </location>
</feature>
<evidence type="ECO:0000256" key="1">
    <source>
        <dbReference type="SAM" id="MobiDB-lite"/>
    </source>
</evidence>
<dbReference type="SUPFAM" id="SSF53474">
    <property type="entry name" value="alpha/beta-Hydrolases"/>
    <property type="match status" value="1"/>
</dbReference>
<evidence type="ECO:0000259" key="2">
    <source>
        <dbReference type="Pfam" id="PF02862"/>
    </source>
</evidence>
<feature type="region of interest" description="Disordered" evidence="1">
    <location>
        <begin position="178"/>
        <end position="211"/>
    </location>
</feature>
<reference evidence="3" key="1">
    <citation type="submission" date="2022-12" db="EMBL/GenBank/DDBJ databases">
        <title>Draft genome assemblies for two species of Escallonia (Escalloniales).</title>
        <authorList>
            <person name="Chanderbali A."/>
            <person name="Dervinis C."/>
            <person name="Anghel I."/>
            <person name="Soltis D."/>
            <person name="Soltis P."/>
            <person name="Zapata F."/>
        </authorList>
    </citation>
    <scope>NUCLEOTIDE SEQUENCE</scope>
    <source>
        <strain evidence="3">UCBG64.0493</strain>
        <tissue evidence="3">Leaf</tissue>
    </source>
</reference>
<comment type="caution">
    <text evidence="3">The sequence shown here is derived from an EMBL/GenBank/DDBJ whole genome shotgun (WGS) entry which is preliminary data.</text>
</comment>
<dbReference type="GO" id="GO:0004620">
    <property type="term" value="F:phospholipase activity"/>
    <property type="evidence" value="ECO:0007669"/>
    <property type="project" value="TreeGrafter"/>
</dbReference>
<gene>
    <name evidence="3" type="ORF">RJ639_047658</name>
</gene>
<keyword evidence="4" id="KW-1185">Reference proteome</keyword>
<feature type="region of interest" description="Disordered" evidence="1">
    <location>
        <begin position="371"/>
        <end position="391"/>
    </location>
</feature>
<dbReference type="InterPro" id="IPR058055">
    <property type="entry name" value="PA-PLA1"/>
</dbReference>
<dbReference type="EMBL" id="JAVXUP010000800">
    <property type="protein sequence ID" value="KAK3020710.1"/>
    <property type="molecule type" value="Genomic_DNA"/>
</dbReference>
<proteinExistence type="predicted"/>
<dbReference type="Proteomes" id="UP001188597">
    <property type="component" value="Unassembled WGS sequence"/>
</dbReference>
<feature type="compositionally biased region" description="Basic and acidic residues" evidence="1">
    <location>
        <begin position="379"/>
        <end position="391"/>
    </location>
</feature>
<accession>A0AA88W6X7</accession>